<accession>G4TF30</accession>
<evidence type="ECO:0000313" key="1">
    <source>
        <dbReference type="EMBL" id="CCA69926.1"/>
    </source>
</evidence>
<dbReference type="EMBL" id="CAFZ01000067">
    <property type="protein sequence ID" value="CCA69926.1"/>
    <property type="molecule type" value="Genomic_DNA"/>
</dbReference>
<evidence type="ECO:0000313" key="2">
    <source>
        <dbReference type="Proteomes" id="UP000007148"/>
    </source>
</evidence>
<protein>
    <submittedName>
        <fullName evidence="1">Uncharacterized protein</fullName>
    </submittedName>
</protein>
<comment type="caution">
    <text evidence="1">The sequence shown here is derived from an EMBL/GenBank/DDBJ whole genome shotgun (WGS) entry which is preliminary data.</text>
</comment>
<proteinExistence type="predicted"/>
<sequence length="259" mass="29641">MNTILATPVKATFDNHLVDQEYLTSRDHRRSNVTETVHGRHRAARRLEEQRKVLWSAHTNFEVAPKWTRHAEEYINPHLLEHEREPIAPRYGADSVPSRLMPNSERCRCSWCLEPLAAKKATLRRETQAVVKSVVSGSTSARKGQWVDWDWTGENDSFAVEHGDEWGQAVDKPAPVAQVDLLAMAKPAKAKRRTIAHQKRALTYGSFAGPSHRDVDDISMLDYEETWEHLDPDQLDRLLRGLDDNDAASEWDWDKCSQA</sequence>
<dbReference type="OrthoDB" id="3171432at2759"/>
<dbReference type="Proteomes" id="UP000007148">
    <property type="component" value="Unassembled WGS sequence"/>
</dbReference>
<keyword evidence="2" id="KW-1185">Reference proteome</keyword>
<dbReference type="AlphaFoldDB" id="G4TF30"/>
<gene>
    <name evidence="1" type="ORF">PIIN_03866</name>
</gene>
<reference evidence="1 2" key="1">
    <citation type="journal article" date="2011" name="PLoS Pathog.">
        <title>Endophytic Life Strategies Decoded by Genome and Transcriptome Analyses of the Mutualistic Root Symbiont Piriformospora indica.</title>
        <authorList>
            <person name="Zuccaro A."/>
            <person name="Lahrmann U."/>
            <person name="Guldener U."/>
            <person name="Langen G."/>
            <person name="Pfiffi S."/>
            <person name="Biedenkopf D."/>
            <person name="Wong P."/>
            <person name="Samans B."/>
            <person name="Grimm C."/>
            <person name="Basiewicz M."/>
            <person name="Murat C."/>
            <person name="Martin F."/>
            <person name="Kogel K.H."/>
        </authorList>
    </citation>
    <scope>NUCLEOTIDE SEQUENCE [LARGE SCALE GENOMIC DNA]</scope>
    <source>
        <strain evidence="1 2">DSM 11827</strain>
    </source>
</reference>
<name>G4TF30_SERID</name>
<dbReference type="HOGENOM" id="CLU_1074071_0_0_1"/>
<organism evidence="1 2">
    <name type="scientific">Serendipita indica (strain DSM 11827)</name>
    <name type="common">Root endophyte fungus</name>
    <name type="synonym">Piriformospora indica</name>
    <dbReference type="NCBI Taxonomy" id="1109443"/>
    <lineage>
        <taxon>Eukaryota</taxon>
        <taxon>Fungi</taxon>
        <taxon>Dikarya</taxon>
        <taxon>Basidiomycota</taxon>
        <taxon>Agaricomycotina</taxon>
        <taxon>Agaricomycetes</taxon>
        <taxon>Sebacinales</taxon>
        <taxon>Serendipitaceae</taxon>
        <taxon>Serendipita</taxon>
    </lineage>
</organism>
<dbReference type="InParanoid" id="G4TF30"/>